<dbReference type="SUPFAM" id="SSF143447">
    <property type="entry name" value="AMMECR1-like"/>
    <property type="match status" value="1"/>
</dbReference>
<evidence type="ECO:0000259" key="1">
    <source>
        <dbReference type="PROSITE" id="PS51112"/>
    </source>
</evidence>
<dbReference type="PROSITE" id="PS51112">
    <property type="entry name" value="AMMECR1"/>
    <property type="match status" value="1"/>
</dbReference>
<proteinExistence type="predicted"/>
<name>A0ABV1RLP0_9ALTE</name>
<gene>
    <name evidence="2" type="primary">amrA</name>
    <name evidence="2" type="ORF">ABS311_18380</name>
</gene>
<dbReference type="Gene3D" id="3.30.1490.150">
    <property type="entry name" value="Hypothetical protein ph0010, domain 2"/>
    <property type="match status" value="1"/>
</dbReference>
<evidence type="ECO:0000313" key="3">
    <source>
        <dbReference type="Proteomes" id="UP001467690"/>
    </source>
</evidence>
<dbReference type="InterPro" id="IPR023473">
    <property type="entry name" value="AMMECR1"/>
</dbReference>
<reference evidence="2 3" key="1">
    <citation type="submission" date="2024-06" db="EMBL/GenBank/DDBJ databases">
        <authorList>
            <person name="Chen R.Y."/>
        </authorList>
    </citation>
    <scope>NUCLEOTIDE SEQUENCE [LARGE SCALE GENOMIC DNA]</scope>
    <source>
        <strain evidence="2 3">D2</strain>
    </source>
</reference>
<dbReference type="EMBL" id="JBELOE010000270">
    <property type="protein sequence ID" value="MER2493846.1"/>
    <property type="molecule type" value="Genomic_DNA"/>
</dbReference>
<evidence type="ECO:0000313" key="2">
    <source>
        <dbReference type="EMBL" id="MER2493846.1"/>
    </source>
</evidence>
<dbReference type="Proteomes" id="UP001467690">
    <property type="component" value="Unassembled WGS sequence"/>
</dbReference>
<accession>A0ABV1RLP0</accession>
<dbReference type="InterPro" id="IPR036071">
    <property type="entry name" value="AMMECR1_dom_sf"/>
</dbReference>
<protein>
    <submittedName>
        <fullName evidence="2">AmmeMemoRadiSam system protein A</fullName>
    </submittedName>
</protein>
<dbReference type="InterPro" id="IPR027485">
    <property type="entry name" value="AMMECR1_N"/>
</dbReference>
<dbReference type="RefSeq" id="WP_143870341.1">
    <property type="nucleotide sequence ID" value="NZ_CP041660.1"/>
</dbReference>
<sequence>MLTVSSIEQPDVTKHVIEIVRNSLSYAFHNQGDRLPEHLIPTHPALADSLACFVSLSDHGGLRGCVGTTVPNGRLDNNISWYAHEAAFHDPRFDPIRSEEFAKLNTTVSVMSKPLQMVANSEAELIEQLIPGRDGLMIQYGQLNGVFLPCMWREFSEPTAFLHALKEKAGWPPHGWTAAMRALVFQTYRIEGALAN</sequence>
<dbReference type="InterPro" id="IPR002733">
    <property type="entry name" value="AMMECR1_domain"/>
</dbReference>
<organism evidence="2 3">
    <name type="scientific">Catenovulum sediminis</name>
    <dbReference type="NCBI Taxonomy" id="1740262"/>
    <lineage>
        <taxon>Bacteria</taxon>
        <taxon>Pseudomonadati</taxon>
        <taxon>Pseudomonadota</taxon>
        <taxon>Gammaproteobacteria</taxon>
        <taxon>Alteromonadales</taxon>
        <taxon>Alteromonadaceae</taxon>
        <taxon>Catenovulum</taxon>
    </lineage>
</organism>
<dbReference type="PANTHER" id="PTHR13016:SF0">
    <property type="entry name" value="AMME SYNDROME CANDIDATE GENE 1 PROTEIN"/>
    <property type="match status" value="1"/>
</dbReference>
<dbReference type="PANTHER" id="PTHR13016">
    <property type="entry name" value="AMMECR1 HOMOLOG"/>
    <property type="match status" value="1"/>
</dbReference>
<dbReference type="NCBIfam" id="TIGR04335">
    <property type="entry name" value="AmmeMemoSam_A"/>
    <property type="match status" value="1"/>
</dbReference>
<keyword evidence="3" id="KW-1185">Reference proteome</keyword>
<dbReference type="InterPro" id="IPR027623">
    <property type="entry name" value="AmmeMemoSam_A"/>
</dbReference>
<feature type="domain" description="AMMECR1" evidence="1">
    <location>
        <begin position="7"/>
        <end position="196"/>
    </location>
</feature>
<dbReference type="Gene3D" id="3.30.700.20">
    <property type="entry name" value="Hypothetical protein ph0010, domain 1"/>
    <property type="match status" value="1"/>
</dbReference>
<comment type="caution">
    <text evidence="2">The sequence shown here is derived from an EMBL/GenBank/DDBJ whole genome shotgun (WGS) entry which is preliminary data.</text>
</comment>
<dbReference type="Pfam" id="PF01871">
    <property type="entry name" value="AMMECR1"/>
    <property type="match status" value="1"/>
</dbReference>